<sequence>MDLSTNQILNTVNMNNDVLTTKTEEFMQKAVCQNCREIIDKQEIKDQPVKQYTLGQSIFTLHHQTDLTSVVANNGSGRYVSDIVMMDDGRLVMCLSNQYRILICNIDGSQVDSINVQGCPWCVTAVNNSTVTVILYYSECIEMYDIHNKLKLKSISVPRMWWGSGITTINNKLVVRGTDSLLIIDHQTGNVMETIKTDCHPYSLRGSGDRLFYYDFYNNKLYWYSNTDTIHHTLTLTSPPESMTTLKDGSLCVICEDGSVQHVSSDG</sequence>
<evidence type="ECO:0000313" key="2">
    <source>
        <dbReference type="Proteomes" id="UP000596742"/>
    </source>
</evidence>
<dbReference type="Gene3D" id="2.130.10.10">
    <property type="entry name" value="YVTN repeat-like/Quinoprotein amine dehydrogenase"/>
    <property type="match status" value="1"/>
</dbReference>
<keyword evidence="2" id="KW-1185">Reference proteome</keyword>
<protein>
    <submittedName>
        <fullName evidence="1">Uncharacterized protein</fullName>
    </submittedName>
</protein>
<accession>A0A8B6GL61</accession>
<dbReference type="OrthoDB" id="6143950at2759"/>
<dbReference type="InterPro" id="IPR011044">
    <property type="entry name" value="Quino_amine_DH_bsu"/>
</dbReference>
<dbReference type="InterPro" id="IPR015943">
    <property type="entry name" value="WD40/YVTN_repeat-like_dom_sf"/>
</dbReference>
<name>A0A8B6GL61_MYTGA</name>
<dbReference type="SUPFAM" id="SSF50969">
    <property type="entry name" value="YVTN repeat-like/Quinoprotein amine dehydrogenase"/>
    <property type="match status" value="1"/>
</dbReference>
<dbReference type="Proteomes" id="UP000596742">
    <property type="component" value="Unassembled WGS sequence"/>
</dbReference>
<dbReference type="EMBL" id="UYJE01008626">
    <property type="protein sequence ID" value="VDI65560.1"/>
    <property type="molecule type" value="Genomic_DNA"/>
</dbReference>
<proteinExistence type="predicted"/>
<dbReference type="AlphaFoldDB" id="A0A8B6GL61"/>
<organism evidence="1 2">
    <name type="scientific">Mytilus galloprovincialis</name>
    <name type="common">Mediterranean mussel</name>
    <dbReference type="NCBI Taxonomy" id="29158"/>
    <lineage>
        <taxon>Eukaryota</taxon>
        <taxon>Metazoa</taxon>
        <taxon>Spiralia</taxon>
        <taxon>Lophotrochozoa</taxon>
        <taxon>Mollusca</taxon>
        <taxon>Bivalvia</taxon>
        <taxon>Autobranchia</taxon>
        <taxon>Pteriomorphia</taxon>
        <taxon>Mytilida</taxon>
        <taxon>Mytiloidea</taxon>
        <taxon>Mytilidae</taxon>
        <taxon>Mytilinae</taxon>
        <taxon>Mytilus</taxon>
    </lineage>
</organism>
<evidence type="ECO:0000313" key="1">
    <source>
        <dbReference type="EMBL" id="VDI65560.1"/>
    </source>
</evidence>
<gene>
    <name evidence="1" type="ORF">MGAL_10B063326</name>
</gene>
<reference evidence="1" key="1">
    <citation type="submission" date="2018-11" db="EMBL/GenBank/DDBJ databases">
        <authorList>
            <person name="Alioto T."/>
            <person name="Alioto T."/>
        </authorList>
    </citation>
    <scope>NUCLEOTIDE SEQUENCE</scope>
</reference>
<comment type="caution">
    <text evidence="1">The sequence shown here is derived from an EMBL/GenBank/DDBJ whole genome shotgun (WGS) entry which is preliminary data.</text>
</comment>